<gene>
    <name evidence="3" type="ORF">BaRGS_00021806</name>
</gene>
<feature type="region of interest" description="Disordered" evidence="1">
    <location>
        <begin position="89"/>
        <end position="211"/>
    </location>
</feature>
<feature type="compositionally biased region" description="Polar residues" evidence="1">
    <location>
        <begin position="223"/>
        <end position="239"/>
    </location>
</feature>
<feature type="compositionally biased region" description="Basic and acidic residues" evidence="1">
    <location>
        <begin position="91"/>
        <end position="114"/>
    </location>
</feature>
<dbReference type="PANTHER" id="PTHR43580">
    <property type="entry name" value="OXIDOREDUCTASE GLYR1-RELATED"/>
    <property type="match status" value="1"/>
</dbReference>
<feature type="non-terminal residue" evidence="3">
    <location>
        <position position="336"/>
    </location>
</feature>
<dbReference type="PROSITE" id="PS00895">
    <property type="entry name" value="3_HYDROXYISOBUT_DH"/>
    <property type="match status" value="1"/>
</dbReference>
<dbReference type="InterPro" id="IPR002204">
    <property type="entry name" value="3-OH-isobutyrate_DH-rel_CS"/>
</dbReference>
<evidence type="ECO:0000259" key="2">
    <source>
        <dbReference type="PROSITE" id="PS50812"/>
    </source>
</evidence>
<dbReference type="Pfam" id="PF00855">
    <property type="entry name" value="PWWP"/>
    <property type="match status" value="1"/>
</dbReference>
<dbReference type="InterPro" id="IPR006115">
    <property type="entry name" value="6PGDH_NADP-bd"/>
</dbReference>
<dbReference type="Pfam" id="PF03446">
    <property type="entry name" value="NAD_binding_2"/>
    <property type="match status" value="1"/>
</dbReference>
<dbReference type="InterPro" id="IPR051265">
    <property type="entry name" value="HIBADH-related_NP60_sf"/>
</dbReference>
<dbReference type="PROSITE" id="PS50812">
    <property type="entry name" value="PWWP"/>
    <property type="match status" value="1"/>
</dbReference>
<feature type="region of interest" description="Disordered" evidence="1">
    <location>
        <begin position="223"/>
        <end position="271"/>
    </location>
</feature>
<organism evidence="3 4">
    <name type="scientific">Batillaria attramentaria</name>
    <dbReference type="NCBI Taxonomy" id="370345"/>
    <lineage>
        <taxon>Eukaryota</taxon>
        <taxon>Metazoa</taxon>
        <taxon>Spiralia</taxon>
        <taxon>Lophotrochozoa</taxon>
        <taxon>Mollusca</taxon>
        <taxon>Gastropoda</taxon>
        <taxon>Caenogastropoda</taxon>
        <taxon>Sorbeoconcha</taxon>
        <taxon>Cerithioidea</taxon>
        <taxon>Batillariidae</taxon>
        <taxon>Batillaria</taxon>
    </lineage>
</organism>
<dbReference type="SUPFAM" id="SSF63748">
    <property type="entry name" value="Tudor/PWWP/MBT"/>
    <property type="match status" value="1"/>
</dbReference>
<evidence type="ECO:0000256" key="1">
    <source>
        <dbReference type="SAM" id="MobiDB-lite"/>
    </source>
</evidence>
<dbReference type="Proteomes" id="UP001519460">
    <property type="component" value="Unassembled WGS sequence"/>
</dbReference>
<proteinExistence type="predicted"/>
<dbReference type="Gene3D" id="2.30.30.140">
    <property type="match status" value="1"/>
</dbReference>
<dbReference type="EMBL" id="JACVVK020000171">
    <property type="protein sequence ID" value="KAK7486990.1"/>
    <property type="molecule type" value="Genomic_DNA"/>
</dbReference>
<name>A0ABD0KII8_9CAEN</name>
<comment type="caution">
    <text evidence="3">The sequence shown here is derived from an EMBL/GenBank/DDBJ whole genome shotgun (WGS) entry which is preliminary data.</text>
</comment>
<protein>
    <recommendedName>
        <fullName evidence="2">PWWP domain-containing protein</fullName>
    </recommendedName>
</protein>
<reference evidence="3 4" key="1">
    <citation type="journal article" date="2023" name="Sci. Data">
        <title>Genome assembly of the Korean intertidal mud-creeper Batillaria attramentaria.</title>
        <authorList>
            <person name="Patra A.K."/>
            <person name="Ho P.T."/>
            <person name="Jun S."/>
            <person name="Lee S.J."/>
            <person name="Kim Y."/>
            <person name="Won Y.J."/>
        </authorList>
    </citation>
    <scope>NUCLEOTIDE SEQUENCE [LARGE SCALE GENOMIC DNA]</scope>
    <source>
        <strain evidence="3">Wonlab-2016</strain>
    </source>
</reference>
<dbReference type="PANTHER" id="PTHR43580:SF2">
    <property type="entry name" value="CYTOKINE-LIKE NUCLEAR FACTOR N-PAC"/>
    <property type="match status" value="1"/>
</dbReference>
<dbReference type="SUPFAM" id="SSF51735">
    <property type="entry name" value="NAD(P)-binding Rossmann-fold domains"/>
    <property type="match status" value="1"/>
</dbReference>
<sequence>MAAKFKVGDLVWAKMKGFQTWPGKVIENHTISSSSSVPKTTLGSRRTMSSTTWSCETSTWALIAYLAASVKTVDLPSIDEEIAQIFPEKSGSQKDYSREPLAPKKERKSLDPKRSKPRSRPSGSSKVGRPKSEGAVSNHKDSDDIYRLPDDDEMDDHEPLESYRKSQKQRELGKKPKPSPSSRKSLPVKRAAPLPTASGDYSPASGSSAPKQHKFFVSKAASATTSVDQDQSFNRSSYDSAHDGPLPRYKDEASEARLSPEDGRIPADDEDTFGMTEEEKTQDSYLNKMASKAVIPTPLRIGFLGLGIMGQGMVMNLLRSGHEVTVWNRTAQKVGL</sequence>
<dbReference type="Gene3D" id="3.40.50.720">
    <property type="entry name" value="NAD(P)-binding Rossmann-like Domain"/>
    <property type="match status" value="1"/>
</dbReference>
<accession>A0ABD0KII8</accession>
<dbReference type="InterPro" id="IPR000313">
    <property type="entry name" value="PWWP_dom"/>
</dbReference>
<feature type="compositionally biased region" description="Basic and acidic residues" evidence="1">
    <location>
        <begin position="248"/>
        <end position="267"/>
    </location>
</feature>
<dbReference type="AlphaFoldDB" id="A0ABD0KII8"/>
<keyword evidence="4" id="KW-1185">Reference proteome</keyword>
<feature type="domain" description="PWWP" evidence="2">
    <location>
        <begin position="7"/>
        <end position="65"/>
    </location>
</feature>
<feature type="compositionally biased region" description="Basic and acidic residues" evidence="1">
    <location>
        <begin position="157"/>
        <end position="174"/>
    </location>
</feature>
<evidence type="ECO:0000313" key="3">
    <source>
        <dbReference type="EMBL" id="KAK7486990.1"/>
    </source>
</evidence>
<feature type="compositionally biased region" description="Basic and acidic residues" evidence="1">
    <location>
        <begin position="138"/>
        <end position="149"/>
    </location>
</feature>
<dbReference type="InterPro" id="IPR036291">
    <property type="entry name" value="NAD(P)-bd_dom_sf"/>
</dbReference>
<evidence type="ECO:0000313" key="4">
    <source>
        <dbReference type="Proteomes" id="UP001519460"/>
    </source>
</evidence>